<feature type="transmembrane region" description="Helical" evidence="6">
    <location>
        <begin position="382"/>
        <end position="408"/>
    </location>
</feature>
<dbReference type="Pfam" id="PF06965">
    <property type="entry name" value="Na_H_antiport_1"/>
    <property type="match status" value="1"/>
</dbReference>
<evidence type="ECO:0000256" key="1">
    <source>
        <dbReference type="ARBA" id="ARBA00004429"/>
    </source>
</evidence>
<keyword evidence="3 6" id="KW-0812">Transmembrane</keyword>
<dbReference type="NCBIfam" id="TIGR00773">
    <property type="entry name" value="NhaA"/>
    <property type="match status" value="1"/>
</dbReference>
<dbReference type="InterPro" id="IPR004670">
    <property type="entry name" value="NhaA"/>
</dbReference>
<evidence type="ECO:0000256" key="2">
    <source>
        <dbReference type="ARBA" id="ARBA00022475"/>
    </source>
</evidence>
<keyword evidence="4 6" id="KW-1133">Transmembrane helix</keyword>
<reference evidence="7 8" key="1">
    <citation type="submission" date="2019-11" db="EMBL/GenBank/DDBJ databases">
        <authorList>
            <person name="Zheng R.K."/>
            <person name="Sun C.M."/>
        </authorList>
    </citation>
    <scope>NUCLEOTIDE SEQUENCE [LARGE SCALE GENOMIC DNA]</scope>
    <source>
        <strain evidence="7 8">SRB007</strain>
    </source>
</reference>
<keyword evidence="6" id="KW-0915">Sodium</keyword>
<dbReference type="PANTHER" id="PTHR30341">
    <property type="entry name" value="SODIUM ION/PROTON ANTIPORTER NHAA-RELATED"/>
    <property type="match status" value="1"/>
</dbReference>
<evidence type="ECO:0000256" key="3">
    <source>
        <dbReference type="ARBA" id="ARBA00022692"/>
    </source>
</evidence>
<evidence type="ECO:0000256" key="6">
    <source>
        <dbReference type="HAMAP-Rule" id="MF_01844"/>
    </source>
</evidence>
<protein>
    <recommendedName>
        <fullName evidence="6">Na(+)/H(+) antiporter NhaA</fullName>
    </recommendedName>
    <alternativeName>
        <fullName evidence="6">Sodium/proton antiporter NhaA</fullName>
    </alternativeName>
</protein>
<dbReference type="PANTHER" id="PTHR30341:SF0">
    <property type="entry name" value="NA(+)_H(+) ANTIPORTER NHAA"/>
    <property type="match status" value="1"/>
</dbReference>
<dbReference type="Proteomes" id="UP000428328">
    <property type="component" value="Chromosome"/>
</dbReference>
<keyword evidence="6" id="KW-0050">Antiport</keyword>
<feature type="transmembrane region" description="Helical" evidence="6">
    <location>
        <begin position="313"/>
        <end position="334"/>
    </location>
</feature>
<keyword evidence="6" id="KW-0406">Ion transport</keyword>
<organism evidence="7 8">
    <name type="scientific">Pseudodesulfovibrio cashew</name>
    <dbReference type="NCBI Taxonomy" id="2678688"/>
    <lineage>
        <taxon>Bacteria</taxon>
        <taxon>Pseudomonadati</taxon>
        <taxon>Thermodesulfobacteriota</taxon>
        <taxon>Desulfovibrionia</taxon>
        <taxon>Desulfovibrionales</taxon>
        <taxon>Desulfovibrionaceae</taxon>
    </lineage>
</organism>
<gene>
    <name evidence="6 7" type="primary">nhaA</name>
    <name evidence="7" type="ORF">GM415_01155</name>
</gene>
<feature type="transmembrane region" description="Helical" evidence="6">
    <location>
        <begin position="193"/>
        <end position="209"/>
    </location>
</feature>
<keyword evidence="6" id="KW-0739">Sodium transport</keyword>
<feature type="transmembrane region" description="Helical" evidence="6">
    <location>
        <begin position="72"/>
        <end position="90"/>
    </location>
</feature>
<feature type="transmembrane region" description="Helical" evidence="6">
    <location>
        <begin position="346"/>
        <end position="370"/>
    </location>
</feature>
<keyword evidence="6" id="KW-0813">Transport</keyword>
<feature type="transmembrane region" description="Helical" evidence="6">
    <location>
        <begin position="111"/>
        <end position="129"/>
    </location>
</feature>
<dbReference type="GO" id="GO:0015385">
    <property type="term" value="F:sodium:proton antiporter activity"/>
    <property type="evidence" value="ECO:0007669"/>
    <property type="project" value="UniProtKB-UniRule"/>
</dbReference>
<dbReference type="AlphaFoldDB" id="A0A6I6J9T6"/>
<feature type="transmembrane region" description="Helical" evidence="6">
    <location>
        <begin position="221"/>
        <end position="247"/>
    </location>
</feature>
<keyword evidence="8" id="KW-1185">Reference proteome</keyword>
<accession>A0A6I6J9T6</accession>
<comment type="catalytic activity">
    <reaction evidence="6">
        <text>Na(+)(in) + 2 H(+)(out) = Na(+)(out) + 2 H(+)(in)</text>
        <dbReference type="Rhea" id="RHEA:29251"/>
        <dbReference type="ChEBI" id="CHEBI:15378"/>
        <dbReference type="ChEBI" id="CHEBI:29101"/>
    </reaction>
</comment>
<dbReference type="Gene3D" id="1.20.1530.10">
    <property type="entry name" value="Na+/H+ antiporter like domain"/>
    <property type="match status" value="1"/>
</dbReference>
<dbReference type="InterPro" id="IPR023171">
    <property type="entry name" value="Na/H_antiporter_dom_sf"/>
</dbReference>
<keyword evidence="5 6" id="KW-0472">Membrane</keyword>
<comment type="function">
    <text evidence="6">Na(+)/H(+) antiporter that extrudes sodium in exchange for external protons.</text>
</comment>
<keyword evidence="2 6" id="KW-1003">Cell membrane</keyword>
<sequence length="454" mass="48300">MSQPAERPLPIRCLLQSFNDFFKMEAAGGIALMVCTVAALVWANSPWAESYHALWQAKITVGVGDWMLSKAAILWINDGLMAIFFFLVGLEIKRELMVGGLSTPSQTVMPVAAALGGMVVPALLFFSLNAGTESIGGWGIPMATDIAFALGIMSLLGNRVPVGLKIFLTAVAIVDDIGAILVIALFYTTSLDVAALGLGVAVLGLMAVLNLRWKIRHSIPYLVLGVIVWFAFLKSGIHATIAGVLAAMTIPAGTRMNCVSFVEELRGAAETFELAITPGKTVLTNKEQQVALHSIEHAYNDATTPLQNIEHALHPWVAFCIMPVFALANAGVALKADVFRDLLTPVSMGIFVGLVVGKQIGVTGACWIISKLGLAKFPDRTTLVHLWGASCLAGVGFTMSIFIANLAFDEGSRLVELSKIAILFASLVAGGLGYFVLKYLAPDASERPEPGSNE</sequence>
<name>A0A6I6J9T6_9BACT</name>
<comment type="similarity">
    <text evidence="6">Belongs to the NhaA Na(+)/H(+) (TC 2.A.33) antiporter family.</text>
</comment>
<feature type="transmembrane region" description="Helical" evidence="6">
    <location>
        <begin position="167"/>
        <end position="187"/>
    </location>
</feature>
<evidence type="ECO:0000256" key="4">
    <source>
        <dbReference type="ARBA" id="ARBA00022989"/>
    </source>
</evidence>
<dbReference type="GO" id="GO:0006885">
    <property type="term" value="P:regulation of pH"/>
    <property type="evidence" value="ECO:0007669"/>
    <property type="project" value="UniProtKB-UniRule"/>
</dbReference>
<dbReference type="HAMAP" id="MF_01844">
    <property type="entry name" value="NhaA"/>
    <property type="match status" value="1"/>
</dbReference>
<dbReference type="GO" id="GO:0005886">
    <property type="term" value="C:plasma membrane"/>
    <property type="evidence" value="ECO:0007669"/>
    <property type="project" value="UniProtKB-SubCell"/>
</dbReference>
<dbReference type="RefSeq" id="WP_158945953.1">
    <property type="nucleotide sequence ID" value="NZ_CP046400.1"/>
</dbReference>
<evidence type="ECO:0000256" key="5">
    <source>
        <dbReference type="ARBA" id="ARBA00023136"/>
    </source>
</evidence>
<feature type="transmembrane region" description="Helical" evidence="6">
    <location>
        <begin position="135"/>
        <end position="155"/>
    </location>
</feature>
<dbReference type="EMBL" id="CP046400">
    <property type="protein sequence ID" value="QGY38801.1"/>
    <property type="molecule type" value="Genomic_DNA"/>
</dbReference>
<dbReference type="KEGG" id="psel:GM415_01155"/>
<comment type="subcellular location">
    <subcellularLocation>
        <location evidence="1">Cell inner membrane</location>
        <topology evidence="1">Multi-pass membrane protein</topology>
    </subcellularLocation>
    <subcellularLocation>
        <location evidence="6">Cell membrane</location>
        <topology evidence="6">Multi-pass membrane protein</topology>
    </subcellularLocation>
</comment>
<proteinExistence type="inferred from homology"/>
<evidence type="ECO:0000313" key="8">
    <source>
        <dbReference type="Proteomes" id="UP000428328"/>
    </source>
</evidence>
<feature type="transmembrane region" description="Helical" evidence="6">
    <location>
        <begin position="21"/>
        <end position="43"/>
    </location>
</feature>
<evidence type="ECO:0000313" key="7">
    <source>
        <dbReference type="EMBL" id="QGY38801.1"/>
    </source>
</evidence>
<feature type="transmembrane region" description="Helical" evidence="6">
    <location>
        <begin position="420"/>
        <end position="441"/>
    </location>
</feature>